<name>H0ED99_GLAL7</name>
<accession>H0ED99</accession>
<dbReference type="PANTHER" id="PTHR21310">
    <property type="entry name" value="AMINOGLYCOSIDE PHOSPHOTRANSFERASE-RELATED-RELATED"/>
    <property type="match status" value="1"/>
</dbReference>
<gene>
    <name evidence="2" type="ORF">M7I_0403</name>
</gene>
<dbReference type="InParanoid" id="H0ED99"/>
<dbReference type="OrthoDB" id="2906425at2759"/>
<dbReference type="Pfam" id="PF01636">
    <property type="entry name" value="APH"/>
    <property type="match status" value="1"/>
</dbReference>
<feature type="domain" description="Aminoglycoside phosphotransferase" evidence="1">
    <location>
        <begin position="68"/>
        <end position="103"/>
    </location>
</feature>
<dbReference type="InterPro" id="IPR002575">
    <property type="entry name" value="Aminoglycoside_PTrfase"/>
</dbReference>
<evidence type="ECO:0000259" key="1">
    <source>
        <dbReference type="Pfam" id="PF01636"/>
    </source>
</evidence>
<protein>
    <recommendedName>
        <fullName evidence="1">Aminoglycoside phosphotransferase domain-containing protein</fullName>
    </recommendedName>
</protein>
<dbReference type="InterPro" id="IPR011009">
    <property type="entry name" value="Kinase-like_dom_sf"/>
</dbReference>
<dbReference type="Gene3D" id="3.90.1200.10">
    <property type="match status" value="1"/>
</dbReference>
<reference evidence="2 3" key="1">
    <citation type="journal article" date="2012" name="Eukaryot. Cell">
        <title>Genome sequence of the fungus Glarea lozoyensis: the first genome sequence of a species from the Helotiaceae family.</title>
        <authorList>
            <person name="Youssar L."/>
            <person name="Gruening B.A."/>
            <person name="Erxleben A."/>
            <person name="Guenther S."/>
            <person name="Huettel W."/>
        </authorList>
    </citation>
    <scope>NUCLEOTIDE SEQUENCE [LARGE SCALE GENOMIC DNA]</scope>
    <source>
        <strain evidence="3">ATCC 74030 / MF5533</strain>
    </source>
</reference>
<keyword evidence="3" id="KW-1185">Reference proteome</keyword>
<organism evidence="2 3">
    <name type="scientific">Glarea lozoyensis (strain ATCC 74030 / MF5533)</name>
    <dbReference type="NCBI Taxonomy" id="1104152"/>
    <lineage>
        <taxon>Eukaryota</taxon>
        <taxon>Fungi</taxon>
        <taxon>Dikarya</taxon>
        <taxon>Ascomycota</taxon>
        <taxon>Pezizomycotina</taxon>
        <taxon>Leotiomycetes</taxon>
        <taxon>Helotiales</taxon>
        <taxon>Helotiaceae</taxon>
        <taxon>Glarea</taxon>
    </lineage>
</organism>
<dbReference type="PANTHER" id="PTHR21310:SF15">
    <property type="entry name" value="AMINOGLYCOSIDE PHOSPHOTRANSFERASE DOMAIN-CONTAINING PROTEIN"/>
    <property type="match status" value="1"/>
</dbReference>
<dbReference type="InterPro" id="IPR051678">
    <property type="entry name" value="AGP_Transferase"/>
</dbReference>
<sequence length="143" mass="16390">MEFVEGVTMDELELEERQIVEKELEGHLATMRNLKSRHWGGPSGIVVPPYRVLNNSARPLWSMKIRDSEDLVFCHNDFSTHNVLVDPKTLKVNAILDWEYAGFFPQEFEGMYFRRPGPSVALGDEAHDEDELLSIMNANCLPL</sequence>
<proteinExistence type="predicted"/>
<evidence type="ECO:0000313" key="2">
    <source>
        <dbReference type="EMBL" id="EHL03462.1"/>
    </source>
</evidence>
<evidence type="ECO:0000313" key="3">
    <source>
        <dbReference type="Proteomes" id="UP000005446"/>
    </source>
</evidence>
<dbReference type="SUPFAM" id="SSF56112">
    <property type="entry name" value="Protein kinase-like (PK-like)"/>
    <property type="match status" value="1"/>
</dbReference>
<dbReference type="EMBL" id="AGUE01000007">
    <property type="protein sequence ID" value="EHL03462.1"/>
    <property type="molecule type" value="Genomic_DNA"/>
</dbReference>
<comment type="caution">
    <text evidence="2">The sequence shown here is derived from an EMBL/GenBank/DDBJ whole genome shotgun (WGS) entry which is preliminary data.</text>
</comment>
<dbReference type="AlphaFoldDB" id="H0ED99"/>
<dbReference type="HOGENOM" id="CLU_069864_0_1_1"/>
<dbReference type="Proteomes" id="UP000005446">
    <property type="component" value="Unassembled WGS sequence"/>
</dbReference>